<proteinExistence type="predicted"/>
<feature type="transmembrane region" description="Helical" evidence="1">
    <location>
        <begin position="5"/>
        <end position="22"/>
    </location>
</feature>
<keyword evidence="1" id="KW-0812">Transmembrane</keyword>
<comment type="caution">
    <text evidence="2">The sequence shown here is derived from an EMBL/GenBank/DDBJ whole genome shotgun (WGS) entry which is preliminary data.</text>
</comment>
<gene>
    <name evidence="2" type="ORF">A2Y98_01845</name>
</gene>
<keyword evidence="1" id="KW-1133">Transmembrane helix</keyword>
<keyword evidence="1" id="KW-0472">Membrane</keyword>
<dbReference type="AlphaFoldDB" id="A0A1G2F6F2"/>
<feature type="transmembrane region" description="Helical" evidence="1">
    <location>
        <begin position="37"/>
        <end position="55"/>
    </location>
</feature>
<evidence type="ECO:0000313" key="2">
    <source>
        <dbReference type="EMBL" id="OGZ33655.1"/>
    </source>
</evidence>
<sequence>MRRKIFWVLLIFVTIVFDWLALDDIITGSEPNYFDEYAILAASAVFFGVLAYAYLRKKKKEQPLKHKND</sequence>
<name>A0A1G2F6F2_9BACT</name>
<evidence type="ECO:0000256" key="1">
    <source>
        <dbReference type="SAM" id="Phobius"/>
    </source>
</evidence>
<organism evidence="2 3">
    <name type="scientific">Candidatus Portnoybacteria bacterium RBG_19FT_COMBO_36_7</name>
    <dbReference type="NCBI Taxonomy" id="1801992"/>
    <lineage>
        <taxon>Bacteria</taxon>
        <taxon>Candidatus Portnoyibacteriota</taxon>
    </lineage>
</organism>
<dbReference type="Proteomes" id="UP000179099">
    <property type="component" value="Unassembled WGS sequence"/>
</dbReference>
<dbReference type="STRING" id="1801992.A2Y98_01845"/>
<accession>A0A1G2F6F2</accession>
<reference evidence="2 3" key="1">
    <citation type="journal article" date="2016" name="Nat. Commun.">
        <title>Thousands of microbial genomes shed light on interconnected biogeochemical processes in an aquifer system.</title>
        <authorList>
            <person name="Anantharaman K."/>
            <person name="Brown C.T."/>
            <person name="Hug L.A."/>
            <person name="Sharon I."/>
            <person name="Castelle C.J."/>
            <person name="Probst A.J."/>
            <person name="Thomas B.C."/>
            <person name="Singh A."/>
            <person name="Wilkins M.J."/>
            <person name="Karaoz U."/>
            <person name="Brodie E.L."/>
            <person name="Williams K.H."/>
            <person name="Hubbard S.S."/>
            <person name="Banfield J.F."/>
        </authorList>
    </citation>
    <scope>NUCLEOTIDE SEQUENCE [LARGE SCALE GENOMIC DNA]</scope>
</reference>
<protein>
    <submittedName>
        <fullName evidence="2">Uncharacterized protein</fullName>
    </submittedName>
</protein>
<dbReference type="EMBL" id="MHMW01000028">
    <property type="protein sequence ID" value="OGZ33655.1"/>
    <property type="molecule type" value="Genomic_DNA"/>
</dbReference>
<evidence type="ECO:0000313" key="3">
    <source>
        <dbReference type="Proteomes" id="UP000179099"/>
    </source>
</evidence>